<evidence type="ECO:0000259" key="4">
    <source>
        <dbReference type="Pfam" id="PF00294"/>
    </source>
</evidence>
<reference evidence="5 6" key="1">
    <citation type="submission" date="2013-08" db="EMBL/GenBank/DDBJ databases">
        <title>The genome sequence of Knoellia flava.</title>
        <authorList>
            <person name="Zhu W."/>
            <person name="Wang G."/>
        </authorList>
    </citation>
    <scope>NUCLEOTIDE SEQUENCE [LARGE SCALE GENOMIC DNA]</scope>
    <source>
        <strain evidence="5 6">TL1</strain>
    </source>
</reference>
<keyword evidence="1" id="KW-0808">Transferase</keyword>
<organism evidence="5 6">
    <name type="scientific">Knoellia flava TL1</name>
    <dbReference type="NCBI Taxonomy" id="1385518"/>
    <lineage>
        <taxon>Bacteria</taxon>
        <taxon>Bacillati</taxon>
        <taxon>Actinomycetota</taxon>
        <taxon>Actinomycetes</taxon>
        <taxon>Micrococcales</taxon>
        <taxon>Intrasporangiaceae</taxon>
        <taxon>Knoellia</taxon>
    </lineage>
</organism>
<name>A0ABR4X9Z1_9MICO</name>
<dbReference type="Proteomes" id="UP000029990">
    <property type="component" value="Unassembled WGS sequence"/>
</dbReference>
<dbReference type="Gene3D" id="3.40.1190.20">
    <property type="match status" value="1"/>
</dbReference>
<dbReference type="InterPro" id="IPR029056">
    <property type="entry name" value="Ribokinase-like"/>
</dbReference>
<feature type="region of interest" description="Disordered" evidence="3">
    <location>
        <begin position="390"/>
        <end position="433"/>
    </location>
</feature>
<dbReference type="InterPro" id="IPR052562">
    <property type="entry name" value="Ketohexokinase-related"/>
</dbReference>
<feature type="compositionally biased region" description="Low complexity" evidence="3">
    <location>
        <begin position="390"/>
        <end position="406"/>
    </location>
</feature>
<dbReference type="GO" id="GO:0016301">
    <property type="term" value="F:kinase activity"/>
    <property type="evidence" value="ECO:0007669"/>
    <property type="project" value="UniProtKB-KW"/>
</dbReference>
<evidence type="ECO:0000313" key="5">
    <source>
        <dbReference type="EMBL" id="KGN28915.1"/>
    </source>
</evidence>
<evidence type="ECO:0000256" key="2">
    <source>
        <dbReference type="ARBA" id="ARBA00022777"/>
    </source>
</evidence>
<keyword evidence="2 5" id="KW-0418">Kinase</keyword>
<dbReference type="SUPFAM" id="SSF53613">
    <property type="entry name" value="Ribokinase-like"/>
    <property type="match status" value="1"/>
</dbReference>
<evidence type="ECO:0000256" key="3">
    <source>
        <dbReference type="SAM" id="MobiDB-lite"/>
    </source>
</evidence>
<sequence>MTGHDDEVPVDQTFDPLASLRRAGDPEVDVFVQGTVFLDIIFTGLAAMPKSGTEVWADGMGSCPGGIANLGVAAARLGLNTSIGAAFGDDDYGEFCWRSLEEQEGIDLSRSRRYPHWHTPVTVSVSVHGDRRMITHGHAAPESATDMIGAVPRARSVLLDLDAERPLGQGHPEREWADVAAAGGALLFADVGWDPTGVWSPLLLTQLEECHAFMPNSVEAMAYTRTDSAHDALYALADLVPLAVVTNGREGAVAIDSGTGEEAVVPALRVEAIDPTGAGDVFDAGMLVGTLAGWPLLDRMNFATLCSSLAVQEFGGSLAAPGWGDIADWWHRVRRQPTSNAAARSVQRRFSFLDDLVADVPCGAVRRAAATIAKLSDAQVAKLSDAQAASDAAGQGAGAPAAAEPLPADPEQHVPRTPAAGAPVTTLPLNETP</sequence>
<evidence type="ECO:0000256" key="1">
    <source>
        <dbReference type="ARBA" id="ARBA00022679"/>
    </source>
</evidence>
<dbReference type="Pfam" id="PF00294">
    <property type="entry name" value="PfkB"/>
    <property type="match status" value="1"/>
</dbReference>
<feature type="domain" description="Carbohydrate kinase PfkB" evidence="4">
    <location>
        <begin position="63"/>
        <end position="318"/>
    </location>
</feature>
<accession>A0ABR4X9Z1</accession>
<gene>
    <name evidence="5" type="ORF">N798_16500</name>
</gene>
<evidence type="ECO:0000313" key="6">
    <source>
        <dbReference type="Proteomes" id="UP000029990"/>
    </source>
</evidence>
<dbReference type="InterPro" id="IPR002173">
    <property type="entry name" value="Carboh/pur_kinase_PfkB_CS"/>
</dbReference>
<dbReference type="PANTHER" id="PTHR42774">
    <property type="entry name" value="PHOSPHOTRANSFERASE SYSTEM TRANSPORT PROTEIN"/>
    <property type="match status" value="1"/>
</dbReference>
<dbReference type="InterPro" id="IPR011611">
    <property type="entry name" value="PfkB_dom"/>
</dbReference>
<proteinExistence type="predicted"/>
<dbReference type="EMBL" id="AVPI01000077">
    <property type="protein sequence ID" value="KGN28915.1"/>
    <property type="molecule type" value="Genomic_DNA"/>
</dbReference>
<comment type="caution">
    <text evidence="5">The sequence shown here is derived from an EMBL/GenBank/DDBJ whole genome shotgun (WGS) entry which is preliminary data.</text>
</comment>
<keyword evidence="6" id="KW-1185">Reference proteome</keyword>
<protein>
    <submittedName>
        <fullName evidence="5">Sugar kinase</fullName>
    </submittedName>
</protein>
<dbReference type="PROSITE" id="PS00584">
    <property type="entry name" value="PFKB_KINASES_2"/>
    <property type="match status" value="1"/>
</dbReference>
<dbReference type="PANTHER" id="PTHR42774:SF3">
    <property type="entry name" value="KETOHEXOKINASE"/>
    <property type="match status" value="1"/>
</dbReference>